<evidence type="ECO:0000313" key="1">
    <source>
        <dbReference type="EMBL" id="KKM80074.1"/>
    </source>
</evidence>
<dbReference type="EMBL" id="LAZR01008238">
    <property type="protein sequence ID" value="KKM80074.1"/>
    <property type="molecule type" value="Genomic_DNA"/>
</dbReference>
<dbReference type="GO" id="GO:0019867">
    <property type="term" value="C:outer membrane"/>
    <property type="evidence" value="ECO:0007669"/>
    <property type="project" value="InterPro"/>
</dbReference>
<proteinExistence type="predicted"/>
<protein>
    <recommendedName>
        <fullName evidence="2">Glycine zipper domain-containing protein</fullName>
    </recommendedName>
</protein>
<accession>A0A0F9KCY4</accession>
<reference evidence="1" key="1">
    <citation type="journal article" date="2015" name="Nature">
        <title>Complex archaea that bridge the gap between prokaryotes and eukaryotes.</title>
        <authorList>
            <person name="Spang A."/>
            <person name="Saw J.H."/>
            <person name="Jorgensen S.L."/>
            <person name="Zaremba-Niedzwiedzka K."/>
            <person name="Martijn J."/>
            <person name="Lind A.E."/>
            <person name="van Eijk R."/>
            <person name="Schleper C."/>
            <person name="Guy L."/>
            <person name="Ettema T.J."/>
        </authorList>
    </citation>
    <scope>NUCLEOTIDE SEQUENCE</scope>
</reference>
<dbReference type="AlphaFoldDB" id="A0A0F9KCY4"/>
<comment type="caution">
    <text evidence="1">The sequence shown here is derived from an EMBL/GenBank/DDBJ whole genome shotgun (WGS) entry which is preliminary data.</text>
</comment>
<organism evidence="1">
    <name type="scientific">marine sediment metagenome</name>
    <dbReference type="NCBI Taxonomy" id="412755"/>
    <lineage>
        <taxon>unclassified sequences</taxon>
        <taxon>metagenomes</taxon>
        <taxon>ecological metagenomes</taxon>
    </lineage>
</organism>
<evidence type="ECO:0008006" key="2">
    <source>
        <dbReference type="Google" id="ProtNLM"/>
    </source>
</evidence>
<sequence length="333" mass="34420">MSSAMSYFTADRKGMIEASINKIEKAEKEQKSKDLKLRKAHHKKLRKQLAINFALTTKEVVRIFDAIGVFSPVMDAAGGIIEIFSGRMQEQLMPSMMGIVDALLGEEMMGALDLVATGFSTILDPLLTALGTAIAAAPIGTALGVAIGGLIGSFAGNAQLGALIGGALGLAIETAPIGATMGGIVGGAIGSVLGPYGAMIAAPIGAALGALFEKSITPLINYWAEEERRLRDKARAKATYRKGIQQPGQFGAALLGGATAAQMGAAALGNFSLDDLRFPAMKQQGPTQPMPGPAGGFQEGSGGAISITIEGNLVGQNAMKELLEEIEYRKSIG</sequence>
<gene>
    <name evidence="1" type="ORF">LCGC14_1343590</name>
</gene>
<name>A0A0F9KCY4_9ZZZZ</name>
<feature type="non-terminal residue" evidence="1">
    <location>
        <position position="333"/>
    </location>
</feature>